<evidence type="ECO:0000256" key="6">
    <source>
        <dbReference type="SAM" id="Phobius"/>
    </source>
</evidence>
<dbReference type="GO" id="GO:0022857">
    <property type="term" value="F:transmembrane transporter activity"/>
    <property type="evidence" value="ECO:0007669"/>
    <property type="project" value="InterPro"/>
</dbReference>
<keyword evidence="3 6" id="KW-0812">Transmembrane</keyword>
<comment type="subcellular location">
    <subcellularLocation>
        <location evidence="1">Cell membrane</location>
        <topology evidence="1">Multi-pass membrane protein</topology>
    </subcellularLocation>
</comment>
<gene>
    <name evidence="7" type="ordered locus">Plut_0803</name>
</gene>
<evidence type="ECO:0000256" key="1">
    <source>
        <dbReference type="ARBA" id="ARBA00004651"/>
    </source>
</evidence>
<accession>Q3B4Q6</accession>
<dbReference type="OrthoDB" id="9810109at2"/>
<dbReference type="eggNOG" id="COG0531">
    <property type="taxonomic scope" value="Bacteria"/>
</dbReference>
<evidence type="ECO:0000313" key="8">
    <source>
        <dbReference type="Proteomes" id="UP000002709"/>
    </source>
</evidence>
<dbReference type="Pfam" id="PF13520">
    <property type="entry name" value="AA_permease_2"/>
    <property type="match status" value="1"/>
</dbReference>
<dbReference type="PANTHER" id="PTHR42770">
    <property type="entry name" value="AMINO ACID TRANSPORTER-RELATED"/>
    <property type="match status" value="1"/>
</dbReference>
<name>Q3B4Q6_CHLL3</name>
<dbReference type="STRING" id="319225.Plut_0803"/>
<reference evidence="8" key="1">
    <citation type="submission" date="2005-08" db="EMBL/GenBank/DDBJ databases">
        <title>Complete sequence of Pelodictyon luteolum DSM 273.</title>
        <authorList>
            <consortium name="US DOE Joint Genome Institute"/>
            <person name="Copeland A."/>
            <person name="Lucas S."/>
            <person name="Lapidus A."/>
            <person name="Barry K."/>
            <person name="Detter J.C."/>
            <person name="Glavina T."/>
            <person name="Hammon N."/>
            <person name="Israni S."/>
            <person name="Pitluck S."/>
            <person name="Bryant D."/>
            <person name="Schmutz J."/>
            <person name="Larimer F."/>
            <person name="Land M."/>
            <person name="Kyrpides N."/>
            <person name="Ivanova N."/>
            <person name="Richardson P."/>
        </authorList>
    </citation>
    <scope>NUCLEOTIDE SEQUENCE [LARGE SCALE GENOMIC DNA]</scope>
    <source>
        <strain evidence="8">DSM 273 / BCRC 81028 / 2530</strain>
    </source>
</reference>
<dbReference type="GO" id="GO:0005886">
    <property type="term" value="C:plasma membrane"/>
    <property type="evidence" value="ECO:0007669"/>
    <property type="project" value="UniProtKB-SubCell"/>
</dbReference>
<feature type="transmembrane region" description="Helical" evidence="6">
    <location>
        <begin position="273"/>
        <end position="295"/>
    </location>
</feature>
<keyword evidence="4 6" id="KW-1133">Transmembrane helix</keyword>
<evidence type="ECO:0000256" key="5">
    <source>
        <dbReference type="ARBA" id="ARBA00023136"/>
    </source>
</evidence>
<dbReference type="Gene3D" id="1.20.1740.10">
    <property type="entry name" value="Amino acid/polyamine transporter I"/>
    <property type="match status" value="1"/>
</dbReference>
<dbReference type="EMBL" id="CP000096">
    <property type="protein sequence ID" value="ABB23675.1"/>
    <property type="molecule type" value="Genomic_DNA"/>
</dbReference>
<sequence length="429" mass="45531">MKGENKKLSLPEAVAMAVGSMIGASIFTIFGIGAEISGRHLPEAFILSGLLALMVAYSFATLGGKIISNAGPIAFIQKGFGDNALTGSLAVLLWLSYVVSISLFIKGFAGYLLPLLHIPATALAMGAAEAAVLLFFTALNCFGSKTTGRVEFGMVIFKLSILFIFIAAGFQSINPERIYPSFGMQATKEILTGSIVFFLSYMGFGLITNASENIENPERNVPRAIYICIFLVIVVYVLVAAVAIGNLPLRELISARDNALAIAAKPFFGSRGFVFISTGALISIASALNATIYGGANIAYALAKEGELPVVFERKAWFGSNEGLSITAGLGLLFALLFDMTAIASIMSSVSTIIYIFVLSAHYRLAPYYGGSRPLIAAFTLVLSAVLAGLLAWQLNQSPSSFYGTLLTLLTALAAGHIHRHLRSRNFSG</sequence>
<keyword evidence="5 6" id="KW-0472">Membrane</keyword>
<dbReference type="InterPro" id="IPR002293">
    <property type="entry name" value="AA/rel_permease1"/>
</dbReference>
<feature type="transmembrane region" description="Helical" evidence="6">
    <location>
        <begin position="223"/>
        <end position="244"/>
    </location>
</feature>
<feature type="transmembrane region" description="Helical" evidence="6">
    <location>
        <begin position="375"/>
        <end position="395"/>
    </location>
</feature>
<dbReference type="KEGG" id="plt:Plut_0803"/>
<dbReference type="InterPro" id="IPR050367">
    <property type="entry name" value="APC_superfamily"/>
</dbReference>
<dbReference type="RefSeq" id="WP_011357549.1">
    <property type="nucleotide sequence ID" value="NC_007512.1"/>
</dbReference>
<feature type="transmembrane region" description="Helical" evidence="6">
    <location>
        <begin position="150"/>
        <end position="170"/>
    </location>
</feature>
<keyword evidence="8" id="KW-1185">Reference proteome</keyword>
<dbReference type="Proteomes" id="UP000002709">
    <property type="component" value="Chromosome"/>
</dbReference>
<feature type="transmembrane region" description="Helical" evidence="6">
    <location>
        <begin position="343"/>
        <end position="363"/>
    </location>
</feature>
<dbReference type="AlphaFoldDB" id="Q3B4Q6"/>
<evidence type="ECO:0000256" key="2">
    <source>
        <dbReference type="ARBA" id="ARBA00022475"/>
    </source>
</evidence>
<feature type="transmembrane region" description="Helical" evidence="6">
    <location>
        <begin position="111"/>
        <end position="138"/>
    </location>
</feature>
<evidence type="ECO:0000313" key="7">
    <source>
        <dbReference type="EMBL" id="ABB23675.1"/>
    </source>
</evidence>
<dbReference type="PIRSF" id="PIRSF006060">
    <property type="entry name" value="AA_transporter"/>
    <property type="match status" value="1"/>
</dbReference>
<evidence type="ECO:0000256" key="4">
    <source>
        <dbReference type="ARBA" id="ARBA00022989"/>
    </source>
</evidence>
<organism evidence="7 8">
    <name type="scientific">Chlorobium luteolum (strain DSM 273 / BCRC 81028 / 2530)</name>
    <name type="common">Pelodictyon luteolum</name>
    <dbReference type="NCBI Taxonomy" id="319225"/>
    <lineage>
        <taxon>Bacteria</taxon>
        <taxon>Pseudomonadati</taxon>
        <taxon>Chlorobiota</taxon>
        <taxon>Chlorobiia</taxon>
        <taxon>Chlorobiales</taxon>
        <taxon>Chlorobiaceae</taxon>
        <taxon>Chlorobium/Pelodictyon group</taxon>
        <taxon>Pelodictyon</taxon>
    </lineage>
</organism>
<feature type="transmembrane region" description="Helical" evidence="6">
    <location>
        <begin position="190"/>
        <end position="211"/>
    </location>
</feature>
<feature type="transmembrane region" description="Helical" evidence="6">
    <location>
        <begin position="44"/>
        <end position="63"/>
    </location>
</feature>
<feature type="transmembrane region" description="Helical" evidence="6">
    <location>
        <begin position="12"/>
        <end position="32"/>
    </location>
</feature>
<feature type="transmembrane region" description="Helical" evidence="6">
    <location>
        <begin position="84"/>
        <end position="105"/>
    </location>
</feature>
<dbReference type="HOGENOM" id="CLU_007946_15_2_10"/>
<evidence type="ECO:0000256" key="3">
    <source>
        <dbReference type="ARBA" id="ARBA00022692"/>
    </source>
</evidence>
<feature type="transmembrane region" description="Helical" evidence="6">
    <location>
        <begin position="316"/>
        <end position="337"/>
    </location>
</feature>
<feature type="transmembrane region" description="Helical" evidence="6">
    <location>
        <begin position="401"/>
        <end position="418"/>
    </location>
</feature>
<keyword evidence="2" id="KW-1003">Cell membrane</keyword>
<protein>
    <submittedName>
        <fullName evidence="7">Amino acid:proton symporter, ABT family</fullName>
    </submittedName>
</protein>
<proteinExistence type="predicted"/>
<dbReference type="PANTHER" id="PTHR42770:SF11">
    <property type="entry name" value="INNER MEMBRANE TRANSPORT PROTEIN YBAT"/>
    <property type="match status" value="1"/>
</dbReference>